<evidence type="ECO:0000313" key="1">
    <source>
        <dbReference type="EMBL" id="GAA4485934.1"/>
    </source>
</evidence>
<keyword evidence="2" id="KW-1185">Reference proteome</keyword>
<accession>A0ABP8PGY7</accession>
<proteinExistence type="predicted"/>
<sequence length="299" mass="32767">MGALMTDPVAPGSPLSRVPPWANVHLSHAAVQRVAELAGVDVLHIKGPATDVSLRQGMHRSSDVDVLVRPAHLERLLAELAAHGWTPFTGFDEGSPFGHAANFAHASWCLADVHRRLPGPRADPSAVFDRLWRDHGVAQIAHQPCPVPSLAGQVLVQTLHAARSHGSERSDAWLLCGDELQAETRHLAAELQATTAFAAGIGELDEHRGAPDHALWSFWSRADGDRLDEWTGRIRAAKGWTARLRVLRQALRVNRTHLALRLGREPNRGEVLREQFARIRLAGAGLRRRMGATKAGERR</sequence>
<dbReference type="Proteomes" id="UP001500731">
    <property type="component" value="Unassembled WGS sequence"/>
</dbReference>
<gene>
    <name evidence="1" type="ORF">GCM10023171_21060</name>
</gene>
<name>A0ABP8PGY7_9MICO</name>
<dbReference type="Gene3D" id="3.30.460.40">
    <property type="match status" value="1"/>
</dbReference>
<dbReference type="InterPro" id="IPR039498">
    <property type="entry name" value="NTP_transf_5"/>
</dbReference>
<organism evidence="1 2">
    <name type="scientific">Microbacterium panaciterrae</name>
    <dbReference type="NCBI Taxonomy" id="985759"/>
    <lineage>
        <taxon>Bacteria</taxon>
        <taxon>Bacillati</taxon>
        <taxon>Actinomycetota</taxon>
        <taxon>Actinomycetes</taxon>
        <taxon>Micrococcales</taxon>
        <taxon>Microbacteriaceae</taxon>
        <taxon>Microbacterium</taxon>
    </lineage>
</organism>
<dbReference type="EMBL" id="BAABGP010000014">
    <property type="protein sequence ID" value="GAA4485934.1"/>
    <property type="molecule type" value="Genomic_DNA"/>
</dbReference>
<reference evidence="2" key="1">
    <citation type="journal article" date="2019" name="Int. J. Syst. Evol. Microbiol.">
        <title>The Global Catalogue of Microorganisms (GCM) 10K type strain sequencing project: providing services to taxonomists for standard genome sequencing and annotation.</title>
        <authorList>
            <consortium name="The Broad Institute Genomics Platform"/>
            <consortium name="The Broad Institute Genome Sequencing Center for Infectious Disease"/>
            <person name="Wu L."/>
            <person name="Ma J."/>
        </authorList>
    </citation>
    <scope>NUCLEOTIDE SEQUENCE [LARGE SCALE GENOMIC DNA]</scope>
    <source>
        <strain evidence="2">JCM 17839</strain>
    </source>
</reference>
<comment type="caution">
    <text evidence="1">The sequence shown here is derived from an EMBL/GenBank/DDBJ whole genome shotgun (WGS) entry which is preliminary data.</text>
</comment>
<evidence type="ECO:0000313" key="2">
    <source>
        <dbReference type="Proteomes" id="UP001500731"/>
    </source>
</evidence>
<dbReference type="Pfam" id="PF14907">
    <property type="entry name" value="NTP_transf_5"/>
    <property type="match status" value="1"/>
</dbReference>
<protein>
    <recommendedName>
        <fullName evidence="3">2-nitropropane dioxygenase</fullName>
    </recommendedName>
</protein>
<evidence type="ECO:0008006" key="3">
    <source>
        <dbReference type="Google" id="ProtNLM"/>
    </source>
</evidence>